<evidence type="ECO:0008006" key="2">
    <source>
        <dbReference type="Google" id="ProtNLM"/>
    </source>
</evidence>
<organism evidence="1">
    <name type="scientific">viral metagenome</name>
    <dbReference type="NCBI Taxonomy" id="1070528"/>
    <lineage>
        <taxon>unclassified sequences</taxon>
        <taxon>metagenomes</taxon>
        <taxon>organismal metagenomes</taxon>
    </lineage>
</organism>
<name>A0A6C0CI73_9ZZZZ</name>
<protein>
    <recommendedName>
        <fullName evidence="2">NET domain-containing protein</fullName>
    </recommendedName>
</protein>
<dbReference type="AlphaFoldDB" id="A0A6C0CI73"/>
<evidence type="ECO:0000313" key="1">
    <source>
        <dbReference type="EMBL" id="QHT03872.1"/>
    </source>
</evidence>
<reference evidence="1" key="1">
    <citation type="journal article" date="2020" name="Nature">
        <title>Giant virus diversity and host interactions through global metagenomics.</title>
        <authorList>
            <person name="Schulz F."/>
            <person name="Roux S."/>
            <person name="Paez-Espino D."/>
            <person name="Jungbluth S."/>
            <person name="Walsh D.A."/>
            <person name="Denef V.J."/>
            <person name="McMahon K.D."/>
            <person name="Konstantinidis K.T."/>
            <person name="Eloe-Fadrosh E.A."/>
            <person name="Kyrpides N.C."/>
            <person name="Woyke T."/>
        </authorList>
    </citation>
    <scope>NUCLEOTIDE SEQUENCE</scope>
    <source>
        <strain evidence="1">GVMAG-M-3300021137-6</strain>
    </source>
</reference>
<proteinExistence type="predicted"/>
<dbReference type="EMBL" id="MN739420">
    <property type="protein sequence ID" value="QHT03872.1"/>
    <property type="molecule type" value="Genomic_DNA"/>
</dbReference>
<accession>A0A6C0CI73</accession>
<sequence length="93" mass="10969">MSEITAEKLLPLLERLEQNEHEQIFKIVRKYTNEYTRSDTGVYVSSKNLPSECLMEMERYITFCFDQRAHLEAGDVDRSKYEKLAKTGKVARF</sequence>